<evidence type="ECO:0000256" key="1">
    <source>
        <dbReference type="SAM" id="Coils"/>
    </source>
</evidence>
<organism evidence="2 3">
    <name type="scientific">Paenibacillus montaniterrae</name>
    <dbReference type="NCBI Taxonomy" id="429341"/>
    <lineage>
        <taxon>Bacteria</taxon>
        <taxon>Bacillati</taxon>
        <taxon>Bacillota</taxon>
        <taxon>Bacilli</taxon>
        <taxon>Bacillales</taxon>
        <taxon>Paenibacillaceae</taxon>
        <taxon>Paenibacillus</taxon>
    </lineage>
</organism>
<keyword evidence="1" id="KW-0175">Coiled coil</keyword>
<proteinExistence type="predicted"/>
<feature type="coiled-coil region" evidence="1">
    <location>
        <begin position="216"/>
        <end position="243"/>
    </location>
</feature>
<protein>
    <submittedName>
        <fullName evidence="2">Uncharacterized protein</fullName>
    </submittedName>
</protein>
<evidence type="ECO:0000313" key="3">
    <source>
        <dbReference type="Proteomes" id="UP000683139"/>
    </source>
</evidence>
<comment type="caution">
    <text evidence="2">The sequence shown here is derived from an EMBL/GenBank/DDBJ whole genome shotgun (WGS) entry which is preliminary data.</text>
</comment>
<reference evidence="2" key="1">
    <citation type="submission" date="2021-03" db="EMBL/GenBank/DDBJ databases">
        <title>Antimicrobial resistance genes in bacteria isolated from Japanese honey, and their potential for conferring macrolide and lincosamide resistance in the American foulbrood pathogen Paenibacillus larvae.</title>
        <authorList>
            <person name="Okamoto M."/>
            <person name="Kumagai M."/>
            <person name="Kanamori H."/>
            <person name="Takamatsu D."/>
        </authorList>
    </citation>
    <scope>NUCLEOTIDE SEQUENCE</scope>
    <source>
        <strain evidence="2">J40TS1</strain>
    </source>
</reference>
<dbReference type="RefSeq" id="WP_213516923.1">
    <property type="nucleotide sequence ID" value="NZ_BOSE01000006.1"/>
</dbReference>
<keyword evidence="3" id="KW-1185">Reference proteome</keyword>
<name>A0A919YSF7_9BACL</name>
<dbReference type="Proteomes" id="UP000683139">
    <property type="component" value="Unassembled WGS sequence"/>
</dbReference>
<accession>A0A919YSF7</accession>
<gene>
    <name evidence="2" type="ORF">J40TS1_31460</name>
</gene>
<evidence type="ECO:0000313" key="2">
    <source>
        <dbReference type="EMBL" id="GIP17504.1"/>
    </source>
</evidence>
<dbReference type="EMBL" id="BOSE01000006">
    <property type="protein sequence ID" value="GIP17504.1"/>
    <property type="molecule type" value="Genomic_DNA"/>
</dbReference>
<dbReference type="AlphaFoldDB" id="A0A919YSF7"/>
<sequence length="367" mass="43704">MKEKISRKFYRSIIAQNPPKELFESKNAIFNKFKREVQVKRICLLNNDECKNDSKSGKEPNEAINSHSIPEKNLKYMSKKSKVYILQTDFQNPFKNKLSAPFVKSALTFPGFCSYHDRNLFSKIENVEEIHYDNNSIFLISYRALSKAIVESTQLVEWLEWKLRNWDSVEFTEYNKVIRKMMLEEEILISKDVFYKKAYLFMILFNQIFKTKYLEKYKQIRELKNVKKEIRDYKKKLGVYNDLINSNQIFESYFKVIKNEKTIAFSCILNLKIQKRDVFVYITIIPTKEGSDLIISCKKNDFRYISSDKRLIDLFNGDENLVNEILNISKSEIAHNIEDYESDFGHSFFLEWNIPLANIEYFKAKKC</sequence>